<dbReference type="SUPFAM" id="SSF47413">
    <property type="entry name" value="lambda repressor-like DNA-binding domains"/>
    <property type="match status" value="1"/>
</dbReference>
<protein>
    <recommendedName>
        <fullName evidence="3">XRE family transcriptional regulator</fullName>
    </recommendedName>
</protein>
<dbReference type="GeneID" id="93071349"/>
<reference evidence="1 2" key="1">
    <citation type="submission" date="2018-06" db="EMBL/GenBank/DDBJ databases">
        <authorList>
            <consortium name="Pathogen Informatics"/>
            <person name="Doyle S."/>
        </authorList>
    </citation>
    <scope>NUCLEOTIDE SEQUENCE [LARGE SCALE GENOMIC DNA]</scope>
    <source>
        <strain evidence="1 2">NCTC11155</strain>
    </source>
</reference>
<name>A0A380YLP2_9BACE</name>
<sequence>MRRELFVLIYTVGCLAVPRNKIGYEWFRLFFMPSTMIHIGQMIEAELHRQERSVIWFAKKLYCDRTNVYSIFKRQNIDTDLLMRICYILNCNFFDYYSTEFKENPLSHSGKKDGIRK</sequence>
<accession>A0A380YLP2</accession>
<organism evidence="1 2">
    <name type="scientific">Bacteroides eggerthii</name>
    <dbReference type="NCBI Taxonomy" id="28111"/>
    <lineage>
        <taxon>Bacteria</taxon>
        <taxon>Pseudomonadati</taxon>
        <taxon>Bacteroidota</taxon>
        <taxon>Bacteroidia</taxon>
        <taxon>Bacteroidales</taxon>
        <taxon>Bacteroidaceae</taxon>
        <taxon>Bacteroides</taxon>
    </lineage>
</organism>
<dbReference type="InterPro" id="IPR010982">
    <property type="entry name" value="Lambda_DNA-bd_dom_sf"/>
</dbReference>
<proteinExistence type="predicted"/>
<evidence type="ECO:0000313" key="2">
    <source>
        <dbReference type="Proteomes" id="UP000254424"/>
    </source>
</evidence>
<evidence type="ECO:0008006" key="3">
    <source>
        <dbReference type="Google" id="ProtNLM"/>
    </source>
</evidence>
<dbReference type="RefSeq" id="WP_004290712.1">
    <property type="nucleotide sequence ID" value="NZ_CABKNQ010000018.1"/>
</dbReference>
<dbReference type="Proteomes" id="UP000254424">
    <property type="component" value="Unassembled WGS sequence"/>
</dbReference>
<evidence type="ECO:0000313" key="1">
    <source>
        <dbReference type="EMBL" id="SUV29457.1"/>
    </source>
</evidence>
<dbReference type="GO" id="GO:0003677">
    <property type="term" value="F:DNA binding"/>
    <property type="evidence" value="ECO:0007669"/>
    <property type="project" value="InterPro"/>
</dbReference>
<gene>
    <name evidence="1" type="ORF">NCTC11155_01441</name>
</gene>
<dbReference type="AlphaFoldDB" id="A0A380YLP2"/>
<dbReference type="EMBL" id="UFSX01000001">
    <property type="protein sequence ID" value="SUV29457.1"/>
    <property type="molecule type" value="Genomic_DNA"/>
</dbReference>
<dbReference type="STRING" id="483216.BACEGG_02393"/>